<dbReference type="AlphaFoldDB" id="A8N9Z0"/>
<evidence type="ECO:0000313" key="2">
    <source>
        <dbReference type="EMBL" id="EAU90179.2"/>
    </source>
</evidence>
<dbReference type="RefSeq" id="XP_001831646.2">
    <property type="nucleotide sequence ID" value="XM_001831594.2"/>
</dbReference>
<proteinExistence type="predicted"/>
<dbReference type="KEGG" id="cci:CC1G_05717"/>
<protein>
    <submittedName>
        <fullName evidence="2">Uncharacterized protein</fullName>
    </submittedName>
</protein>
<evidence type="ECO:0000256" key="1">
    <source>
        <dbReference type="SAM" id="MobiDB-lite"/>
    </source>
</evidence>
<sequence>MPRPPGLRSEAENDRIADHRESKLTFAVIWDPEAGMQSFSGDSLDVLKDYQQGVDCPAYQEYVAQRTRRRKQPSRTKPAGAAHKPPALEPFAVLGARSKHFIGIHTSGVYEKYLKGLVPFKQAPVEETKPVKANLSTETSDDSTDENEEYTFQVNSVLFSDTDSLLTELDQTEIRYFRRLVDSDSDSPLDSPPEHSVNVPFTPNSVFTFAALWDPKKGFSTLQDGKLVRIPATSDSDSEYSGDNLTVKGSAVTAREELDDSLDGIQEIIYFPRANDGSNPARDAIPSSTLDGLNRGPWNGGAFYEEDEGFYETLGVQGGHNDCDQLPSRFSTTTTSTSRYIRVDGNLVPSPGTSVLAFMPRKMPSSTSAKGFMGRAKSTKKSEGATSGSTPAAPAVPRHCEMMPSAFKNINSPIPTRLSQVFKTKWTK</sequence>
<dbReference type="GeneID" id="6008120"/>
<dbReference type="OrthoDB" id="3067930at2759"/>
<organism evidence="2 3">
    <name type="scientific">Coprinopsis cinerea (strain Okayama-7 / 130 / ATCC MYA-4618 / FGSC 9003)</name>
    <name type="common">Inky cap fungus</name>
    <name type="synonym">Hormographiella aspergillata</name>
    <dbReference type="NCBI Taxonomy" id="240176"/>
    <lineage>
        <taxon>Eukaryota</taxon>
        <taxon>Fungi</taxon>
        <taxon>Dikarya</taxon>
        <taxon>Basidiomycota</taxon>
        <taxon>Agaricomycotina</taxon>
        <taxon>Agaricomycetes</taxon>
        <taxon>Agaricomycetidae</taxon>
        <taxon>Agaricales</taxon>
        <taxon>Agaricineae</taxon>
        <taxon>Psathyrellaceae</taxon>
        <taxon>Coprinopsis</taxon>
    </lineage>
</organism>
<reference evidence="2 3" key="1">
    <citation type="journal article" date="2010" name="Proc. Natl. Acad. Sci. U.S.A.">
        <title>Insights into evolution of multicellular fungi from the assembled chromosomes of the mushroom Coprinopsis cinerea (Coprinus cinereus).</title>
        <authorList>
            <person name="Stajich J.E."/>
            <person name="Wilke S.K."/>
            <person name="Ahren D."/>
            <person name="Au C.H."/>
            <person name="Birren B.W."/>
            <person name="Borodovsky M."/>
            <person name="Burns C."/>
            <person name="Canback B."/>
            <person name="Casselton L.A."/>
            <person name="Cheng C.K."/>
            <person name="Deng J."/>
            <person name="Dietrich F.S."/>
            <person name="Fargo D.C."/>
            <person name="Farman M.L."/>
            <person name="Gathman A.C."/>
            <person name="Goldberg J."/>
            <person name="Guigo R."/>
            <person name="Hoegger P.J."/>
            <person name="Hooker J.B."/>
            <person name="Huggins A."/>
            <person name="James T.Y."/>
            <person name="Kamada T."/>
            <person name="Kilaru S."/>
            <person name="Kodira C."/>
            <person name="Kues U."/>
            <person name="Kupfer D."/>
            <person name="Kwan H.S."/>
            <person name="Lomsadze A."/>
            <person name="Li W."/>
            <person name="Lilly W.W."/>
            <person name="Ma L.J."/>
            <person name="Mackey A.J."/>
            <person name="Manning G."/>
            <person name="Martin F."/>
            <person name="Muraguchi H."/>
            <person name="Natvig D.O."/>
            <person name="Palmerini H."/>
            <person name="Ramesh M.A."/>
            <person name="Rehmeyer C.J."/>
            <person name="Roe B.A."/>
            <person name="Shenoy N."/>
            <person name="Stanke M."/>
            <person name="Ter-Hovhannisyan V."/>
            <person name="Tunlid A."/>
            <person name="Velagapudi R."/>
            <person name="Vision T.J."/>
            <person name="Zeng Q."/>
            <person name="Zolan M.E."/>
            <person name="Pukkila P.J."/>
        </authorList>
    </citation>
    <scope>NUCLEOTIDE SEQUENCE [LARGE SCALE GENOMIC DNA]</scope>
    <source>
        <strain evidence="3">Okayama-7 / 130 / ATCC MYA-4618 / FGSC 9003</strain>
    </source>
</reference>
<dbReference type="InParanoid" id="A8N9Z0"/>
<keyword evidence="3" id="KW-1185">Reference proteome</keyword>
<feature type="region of interest" description="Disordered" evidence="1">
    <location>
        <begin position="366"/>
        <end position="397"/>
    </location>
</feature>
<evidence type="ECO:0000313" key="3">
    <source>
        <dbReference type="Proteomes" id="UP000001861"/>
    </source>
</evidence>
<dbReference type="EMBL" id="AACS02000007">
    <property type="protein sequence ID" value="EAU90179.2"/>
    <property type="molecule type" value="Genomic_DNA"/>
</dbReference>
<comment type="caution">
    <text evidence="2">The sequence shown here is derived from an EMBL/GenBank/DDBJ whole genome shotgun (WGS) entry which is preliminary data.</text>
</comment>
<gene>
    <name evidence="2" type="ORF">CC1G_05717</name>
</gene>
<dbReference type="HOGENOM" id="CLU_640955_0_0_1"/>
<name>A8N9Z0_COPC7</name>
<accession>A8N9Z0</accession>
<dbReference type="Proteomes" id="UP000001861">
    <property type="component" value="Unassembled WGS sequence"/>
</dbReference>
<feature type="region of interest" description="Disordered" evidence="1">
    <location>
        <begin position="65"/>
        <end position="85"/>
    </location>
</feature>
<dbReference type="VEuPathDB" id="FungiDB:CC1G_05717"/>